<keyword evidence="2" id="KW-0732">Signal</keyword>
<dbReference type="Proteomes" id="UP000295110">
    <property type="component" value="Unassembled WGS sequence"/>
</dbReference>
<evidence type="ECO:0000259" key="3">
    <source>
        <dbReference type="PROSITE" id="PS51123"/>
    </source>
</evidence>
<protein>
    <submittedName>
        <fullName evidence="4">Outer membrane protein OmpA-like peptidoglycan-associated protein</fullName>
    </submittedName>
</protein>
<evidence type="ECO:0000313" key="5">
    <source>
        <dbReference type="Proteomes" id="UP000295110"/>
    </source>
</evidence>
<feature type="domain" description="OmpA-like" evidence="3">
    <location>
        <begin position="91"/>
        <end position="205"/>
    </location>
</feature>
<reference evidence="4 5" key="1">
    <citation type="submission" date="2019-03" db="EMBL/GenBank/DDBJ databases">
        <title>Genomic Encyclopedia of Type Strains, Phase IV (KMG-IV): sequencing the most valuable type-strain genomes for metagenomic binning, comparative biology and taxonomic classification.</title>
        <authorList>
            <person name="Goeker M."/>
        </authorList>
    </citation>
    <scope>NUCLEOTIDE SEQUENCE [LARGE SCALE GENOMIC DNA]</scope>
    <source>
        <strain evidence="4 5">DSM 654</strain>
    </source>
</reference>
<organism evidence="4 5">
    <name type="scientific">Roseateles saccharophilus</name>
    <name type="common">Pseudomonas saccharophila</name>
    <dbReference type="NCBI Taxonomy" id="304"/>
    <lineage>
        <taxon>Bacteria</taxon>
        <taxon>Pseudomonadati</taxon>
        <taxon>Pseudomonadota</taxon>
        <taxon>Betaproteobacteria</taxon>
        <taxon>Burkholderiales</taxon>
        <taxon>Sphaerotilaceae</taxon>
        <taxon>Roseateles</taxon>
    </lineage>
</organism>
<keyword evidence="1" id="KW-0472">Membrane</keyword>
<accession>A0A4R3UF94</accession>
<dbReference type="GO" id="GO:0016020">
    <property type="term" value="C:membrane"/>
    <property type="evidence" value="ECO:0007669"/>
    <property type="project" value="UniProtKB-UniRule"/>
</dbReference>
<keyword evidence="5" id="KW-1185">Reference proteome</keyword>
<dbReference type="SUPFAM" id="SSF103088">
    <property type="entry name" value="OmpA-like"/>
    <property type="match status" value="1"/>
</dbReference>
<feature type="signal peptide" evidence="2">
    <location>
        <begin position="1"/>
        <end position="24"/>
    </location>
</feature>
<dbReference type="Gene3D" id="3.30.1330.60">
    <property type="entry name" value="OmpA-like domain"/>
    <property type="match status" value="1"/>
</dbReference>
<evidence type="ECO:0000313" key="4">
    <source>
        <dbReference type="EMBL" id="TCU88398.1"/>
    </source>
</evidence>
<dbReference type="PANTHER" id="PTHR30329:SF21">
    <property type="entry name" value="LIPOPROTEIN YIAD-RELATED"/>
    <property type="match status" value="1"/>
</dbReference>
<dbReference type="InterPro" id="IPR036737">
    <property type="entry name" value="OmpA-like_sf"/>
</dbReference>
<dbReference type="PANTHER" id="PTHR30329">
    <property type="entry name" value="STATOR ELEMENT OF FLAGELLAR MOTOR COMPLEX"/>
    <property type="match status" value="1"/>
</dbReference>
<dbReference type="CDD" id="cd07185">
    <property type="entry name" value="OmpA_C-like"/>
    <property type="match status" value="1"/>
</dbReference>
<dbReference type="InterPro" id="IPR050330">
    <property type="entry name" value="Bact_OuterMem_StrucFunc"/>
</dbReference>
<dbReference type="OrthoDB" id="9775696at2"/>
<dbReference type="RefSeq" id="WP_132575953.1">
    <property type="nucleotide sequence ID" value="NZ_CBCSGL010000045.1"/>
</dbReference>
<proteinExistence type="predicted"/>
<dbReference type="PROSITE" id="PS51123">
    <property type="entry name" value="OMPA_2"/>
    <property type="match status" value="1"/>
</dbReference>
<comment type="caution">
    <text evidence="4">The sequence shown here is derived from an EMBL/GenBank/DDBJ whole genome shotgun (WGS) entry which is preliminary data.</text>
</comment>
<dbReference type="InterPro" id="IPR006665">
    <property type="entry name" value="OmpA-like"/>
</dbReference>
<sequence length="217" mass="23531">MRSARFITPLVPWLLALASCSAPPKPPTVDGSLRRPVNSLSAVELQICRGDLQDSRSQAHESGRLAQANARVLAELRSRQQRLAAMQSVAGLQDQANRVFTVQFDFGSSRVAVRQDLAAALIDEARASPLILVRGRTDGRQDLPAESRMARARAMAVRDYLVAAGVDALRIRTTYQPAGDYVADNDSAGGRRLNRRVEVEVYRTRPVQAGLAAVAGS</sequence>
<evidence type="ECO:0000256" key="1">
    <source>
        <dbReference type="PROSITE-ProRule" id="PRU00473"/>
    </source>
</evidence>
<gene>
    <name evidence="4" type="ORF">EV671_103924</name>
</gene>
<name>A0A4R3UF94_ROSSA</name>
<evidence type="ECO:0000256" key="2">
    <source>
        <dbReference type="SAM" id="SignalP"/>
    </source>
</evidence>
<dbReference type="Pfam" id="PF00691">
    <property type="entry name" value="OmpA"/>
    <property type="match status" value="1"/>
</dbReference>
<dbReference type="EMBL" id="SMBU01000039">
    <property type="protein sequence ID" value="TCU88398.1"/>
    <property type="molecule type" value="Genomic_DNA"/>
</dbReference>
<dbReference type="AlphaFoldDB" id="A0A4R3UF94"/>
<dbReference type="PROSITE" id="PS51257">
    <property type="entry name" value="PROKAR_LIPOPROTEIN"/>
    <property type="match status" value="1"/>
</dbReference>
<feature type="chain" id="PRO_5020480073" evidence="2">
    <location>
        <begin position="25"/>
        <end position="217"/>
    </location>
</feature>